<sequence>MQRERLLAIILGLLVTVWAANDTGAEWYNQEEAPNDTSSRALNEMRAKGKVAAPAEDPRNLRIAELERMVAERDKEIARLRELSGDVNQAKGRSSDLERQLAERDRMLTDRDRELATLRSGAGDSEKMAQQLSSTQRELELSRTHTADLERQMSGLSASSGAEIAALQAGAGDRDKLAAELAASKQRTAELEAQCAALGSAAGEKDKLTAELAAAKQQTANLEKQLADRDRELAGLRGDLSAEMAKLKEAERGLIRALRPQIDKKNITVDLNNERLLINLASGYLFDSGDDRLKPDGTEALKQVGAILKEFPEYKVSVDGHTDNRPIRGALKNKFPSNVELSEARARNAAEALSSGGFSGASTAGYSDTRPVAPNTTDAGRAQNRRVEVRVTR</sequence>
<evidence type="ECO:0000256" key="2">
    <source>
        <dbReference type="SAM" id="Coils"/>
    </source>
</evidence>
<organism evidence="5 6">
    <name type="scientific">Nitrospira japonica</name>
    <dbReference type="NCBI Taxonomy" id="1325564"/>
    <lineage>
        <taxon>Bacteria</taxon>
        <taxon>Pseudomonadati</taxon>
        <taxon>Nitrospirota</taxon>
        <taxon>Nitrospiria</taxon>
        <taxon>Nitrospirales</taxon>
        <taxon>Nitrospiraceae</taxon>
        <taxon>Nitrospira</taxon>
    </lineage>
</organism>
<name>A0A1W1I3P7_9BACT</name>
<dbReference type="GO" id="GO:0016020">
    <property type="term" value="C:membrane"/>
    <property type="evidence" value="ECO:0007669"/>
    <property type="project" value="UniProtKB-UniRule"/>
</dbReference>
<feature type="region of interest" description="Disordered" evidence="3">
    <location>
        <begin position="355"/>
        <end position="393"/>
    </location>
</feature>
<dbReference type="Gene3D" id="3.30.1330.60">
    <property type="entry name" value="OmpA-like domain"/>
    <property type="match status" value="1"/>
</dbReference>
<dbReference type="EMBL" id="LT828648">
    <property type="protein sequence ID" value="SLM47509.1"/>
    <property type="molecule type" value="Genomic_DNA"/>
</dbReference>
<dbReference type="Pfam" id="PF00691">
    <property type="entry name" value="OmpA"/>
    <property type="match status" value="1"/>
</dbReference>
<dbReference type="SUPFAM" id="SSF103088">
    <property type="entry name" value="OmpA-like"/>
    <property type="match status" value="1"/>
</dbReference>
<dbReference type="STRING" id="1325564.NSJP_1337"/>
<evidence type="ECO:0000259" key="4">
    <source>
        <dbReference type="PROSITE" id="PS51123"/>
    </source>
</evidence>
<dbReference type="InterPro" id="IPR036737">
    <property type="entry name" value="OmpA-like_sf"/>
</dbReference>
<keyword evidence="6" id="KW-1185">Reference proteome</keyword>
<dbReference type="PANTHER" id="PTHR30329:SF21">
    <property type="entry name" value="LIPOPROTEIN YIAD-RELATED"/>
    <property type="match status" value="1"/>
</dbReference>
<dbReference type="PROSITE" id="PS51123">
    <property type="entry name" value="OMPA_2"/>
    <property type="match status" value="1"/>
</dbReference>
<feature type="compositionally biased region" description="Low complexity" evidence="3">
    <location>
        <begin position="355"/>
        <end position="367"/>
    </location>
</feature>
<feature type="coiled-coil region" evidence="2">
    <location>
        <begin position="63"/>
        <end position="100"/>
    </location>
</feature>
<dbReference type="OrthoDB" id="9783110at2"/>
<keyword evidence="2" id="KW-0175">Coiled coil</keyword>
<dbReference type="RefSeq" id="WP_080886024.1">
    <property type="nucleotide sequence ID" value="NZ_LT828648.1"/>
</dbReference>
<dbReference type="CDD" id="cd07185">
    <property type="entry name" value="OmpA_C-like"/>
    <property type="match status" value="1"/>
</dbReference>
<dbReference type="InterPro" id="IPR050330">
    <property type="entry name" value="Bact_OuterMem_StrucFunc"/>
</dbReference>
<feature type="domain" description="OmpA-like" evidence="4">
    <location>
        <begin position="273"/>
        <end position="393"/>
    </location>
</feature>
<evidence type="ECO:0000256" key="3">
    <source>
        <dbReference type="SAM" id="MobiDB-lite"/>
    </source>
</evidence>
<reference evidence="5 6" key="1">
    <citation type="submission" date="2017-03" db="EMBL/GenBank/DDBJ databases">
        <authorList>
            <person name="Afonso C.L."/>
            <person name="Miller P.J."/>
            <person name="Scott M.A."/>
            <person name="Spackman E."/>
            <person name="Goraichik I."/>
            <person name="Dimitrov K.M."/>
            <person name="Suarez D.L."/>
            <person name="Swayne D.E."/>
        </authorList>
    </citation>
    <scope>NUCLEOTIDE SEQUENCE [LARGE SCALE GENOMIC DNA]</scope>
    <source>
        <strain evidence="5">Genome sequencing of Nitrospira japonica strain NJ11</strain>
    </source>
</reference>
<dbReference type="PANTHER" id="PTHR30329">
    <property type="entry name" value="STATOR ELEMENT OF FLAGELLAR MOTOR COMPLEX"/>
    <property type="match status" value="1"/>
</dbReference>
<evidence type="ECO:0000313" key="6">
    <source>
        <dbReference type="Proteomes" id="UP000192042"/>
    </source>
</evidence>
<dbReference type="AlphaFoldDB" id="A0A1W1I3P7"/>
<protein>
    <submittedName>
        <fullName evidence="5">Putative Outer membrane protein, OmpA/MotB family</fullName>
    </submittedName>
</protein>
<evidence type="ECO:0000256" key="1">
    <source>
        <dbReference type="PROSITE-ProRule" id="PRU00473"/>
    </source>
</evidence>
<dbReference type="Proteomes" id="UP000192042">
    <property type="component" value="Chromosome I"/>
</dbReference>
<feature type="region of interest" description="Disordered" evidence="3">
    <location>
        <begin position="119"/>
        <end position="141"/>
    </location>
</feature>
<dbReference type="KEGG" id="nja:NSJP_1337"/>
<accession>A0A1W1I3P7</accession>
<keyword evidence="1" id="KW-0472">Membrane</keyword>
<gene>
    <name evidence="5" type="ORF">NSJP_1337</name>
</gene>
<dbReference type="InterPro" id="IPR006665">
    <property type="entry name" value="OmpA-like"/>
</dbReference>
<evidence type="ECO:0000313" key="5">
    <source>
        <dbReference type="EMBL" id="SLM47509.1"/>
    </source>
</evidence>
<feature type="coiled-coil region" evidence="2">
    <location>
        <begin position="174"/>
        <end position="232"/>
    </location>
</feature>
<proteinExistence type="predicted"/>